<organism evidence="6 7">
    <name type="scientific">Angomonas deanei</name>
    <dbReference type="NCBI Taxonomy" id="59799"/>
    <lineage>
        <taxon>Eukaryota</taxon>
        <taxon>Discoba</taxon>
        <taxon>Euglenozoa</taxon>
        <taxon>Kinetoplastea</taxon>
        <taxon>Metakinetoplastina</taxon>
        <taxon>Trypanosomatida</taxon>
        <taxon>Trypanosomatidae</taxon>
        <taxon>Strigomonadinae</taxon>
        <taxon>Angomonas</taxon>
    </lineage>
</organism>
<protein>
    <recommendedName>
        <fullName evidence="5">RanBP2-type domain-containing protein</fullName>
    </recommendedName>
</protein>
<evidence type="ECO:0000256" key="4">
    <source>
        <dbReference type="PROSITE-ProRule" id="PRU00322"/>
    </source>
</evidence>
<feature type="domain" description="RanBP2-type" evidence="5">
    <location>
        <begin position="2"/>
        <end position="31"/>
    </location>
</feature>
<dbReference type="SMART" id="SM00547">
    <property type="entry name" value="ZnF_RBZ"/>
    <property type="match status" value="5"/>
</dbReference>
<dbReference type="PROSITE" id="PS50199">
    <property type="entry name" value="ZF_RANBP2_2"/>
    <property type="match status" value="3"/>
</dbReference>
<evidence type="ECO:0000313" key="7">
    <source>
        <dbReference type="Proteomes" id="UP000515908"/>
    </source>
</evidence>
<dbReference type="Proteomes" id="UP000515908">
    <property type="component" value="Chromosome 03"/>
</dbReference>
<evidence type="ECO:0000256" key="3">
    <source>
        <dbReference type="ARBA" id="ARBA00022833"/>
    </source>
</evidence>
<keyword evidence="1" id="KW-0479">Metal-binding</keyword>
<dbReference type="PROSITE" id="PS01358">
    <property type="entry name" value="ZF_RANBP2_1"/>
    <property type="match status" value="2"/>
</dbReference>
<dbReference type="AlphaFoldDB" id="A0A7G2C360"/>
<keyword evidence="2 4" id="KW-0863">Zinc-finger</keyword>
<feature type="domain" description="RanBP2-type" evidence="5">
    <location>
        <begin position="156"/>
        <end position="190"/>
    </location>
</feature>
<dbReference type="InterPro" id="IPR001876">
    <property type="entry name" value="Znf_RanBP2"/>
</dbReference>
<dbReference type="VEuPathDB" id="TriTrypDB:ADEAN_000168300"/>
<dbReference type="GO" id="GO:0008270">
    <property type="term" value="F:zinc ion binding"/>
    <property type="evidence" value="ECO:0007669"/>
    <property type="project" value="UniProtKB-KW"/>
</dbReference>
<name>A0A7G2C360_9TRYP</name>
<evidence type="ECO:0000256" key="2">
    <source>
        <dbReference type="ARBA" id="ARBA00022771"/>
    </source>
</evidence>
<reference evidence="6 7" key="1">
    <citation type="submission" date="2020-08" db="EMBL/GenBank/DDBJ databases">
        <authorList>
            <person name="Newling K."/>
            <person name="Davey J."/>
            <person name="Forrester S."/>
        </authorList>
    </citation>
    <scope>NUCLEOTIDE SEQUENCE [LARGE SCALE GENOMIC DNA]</scope>
    <source>
        <strain evidence="7">Crithidia deanei Carvalho (ATCC PRA-265)</strain>
    </source>
</reference>
<proteinExistence type="predicted"/>
<keyword evidence="7" id="KW-1185">Reference proteome</keyword>
<keyword evidence="3" id="KW-0862">Zinc</keyword>
<dbReference type="EMBL" id="LR877147">
    <property type="protein sequence ID" value="CAD2214238.1"/>
    <property type="molecule type" value="Genomic_DNA"/>
</dbReference>
<evidence type="ECO:0000259" key="5">
    <source>
        <dbReference type="PROSITE" id="PS50199"/>
    </source>
</evidence>
<accession>A0A7G2C360</accession>
<sequence>MVATEWTCEVCEGKNPVSTTVCSECKIDKNDLYWSCDACHAVSFCTRDTCTSCGAAHTDEGKIQICPVCAIPNPMTRLSCFRCKAHFEGGSWKCDTCGCDTNTKRADHVCTVCNAPRPYDYDRITWVCDICSTHVNSGGDLPEVNRCVLCRCERRKESFTFPTRWKCRDCGVGNVASKDKCVYCGGNRVLTGLHTTTTCPHCCKVTPLDESEVCAHCSASLQSHVSSITNLISDEVSTDLLLNPFNTFRV</sequence>
<evidence type="ECO:0000256" key="1">
    <source>
        <dbReference type="ARBA" id="ARBA00022723"/>
    </source>
</evidence>
<feature type="domain" description="RanBP2-type" evidence="5">
    <location>
        <begin position="88"/>
        <end position="119"/>
    </location>
</feature>
<evidence type="ECO:0000313" key="6">
    <source>
        <dbReference type="EMBL" id="CAD2214238.1"/>
    </source>
</evidence>
<gene>
    <name evidence="6" type="ORF">ADEAN_000168300</name>
</gene>